<dbReference type="EMBL" id="CM042887">
    <property type="protein sequence ID" value="KAI4329489.1"/>
    <property type="molecule type" value="Genomic_DNA"/>
</dbReference>
<organism evidence="1 2">
    <name type="scientific">Melastoma candidum</name>
    <dbReference type="NCBI Taxonomy" id="119954"/>
    <lineage>
        <taxon>Eukaryota</taxon>
        <taxon>Viridiplantae</taxon>
        <taxon>Streptophyta</taxon>
        <taxon>Embryophyta</taxon>
        <taxon>Tracheophyta</taxon>
        <taxon>Spermatophyta</taxon>
        <taxon>Magnoliopsida</taxon>
        <taxon>eudicotyledons</taxon>
        <taxon>Gunneridae</taxon>
        <taxon>Pentapetalae</taxon>
        <taxon>rosids</taxon>
        <taxon>malvids</taxon>
        <taxon>Myrtales</taxon>
        <taxon>Melastomataceae</taxon>
        <taxon>Melastomatoideae</taxon>
        <taxon>Melastomateae</taxon>
        <taxon>Melastoma</taxon>
    </lineage>
</organism>
<name>A0ACB9MZF9_9MYRT</name>
<keyword evidence="2" id="KW-1185">Reference proteome</keyword>
<evidence type="ECO:0000313" key="1">
    <source>
        <dbReference type="EMBL" id="KAI4329489.1"/>
    </source>
</evidence>
<dbReference type="Proteomes" id="UP001057402">
    <property type="component" value="Chromosome 8"/>
</dbReference>
<reference evidence="2" key="1">
    <citation type="journal article" date="2023" name="Front. Plant Sci.">
        <title>Chromosomal-level genome assembly of Melastoma candidum provides insights into trichome evolution.</title>
        <authorList>
            <person name="Zhong Y."/>
            <person name="Wu W."/>
            <person name="Sun C."/>
            <person name="Zou P."/>
            <person name="Liu Y."/>
            <person name="Dai S."/>
            <person name="Zhou R."/>
        </authorList>
    </citation>
    <scope>NUCLEOTIDE SEQUENCE [LARGE SCALE GENOMIC DNA]</scope>
</reference>
<proteinExistence type="predicted"/>
<sequence>MGCVFGKDASPRRVERERSERNEGPVGEEVWAKVSNREVVDEVRNGCGNQRADDVGGAVRPRTERRRSSRPNPRLSNPPRNVHGEQVAASWPAWLSEVAGEAIRGWILQRADSFEKLDKINIVGCVVREFDSGTEESEIRQLGTGECQVHVPGDLDFATTRSSECCKLEVLVTSRMSCSLYLVFQYMEHDLAGLAASPNIKFTEPQVKCYVQQLLSGLEHCHNSNACIVISRDQIFLLIMMGFLR</sequence>
<accession>A0ACB9MZF9</accession>
<gene>
    <name evidence="1" type="ORF">MLD38_027875</name>
</gene>
<evidence type="ECO:0000313" key="2">
    <source>
        <dbReference type="Proteomes" id="UP001057402"/>
    </source>
</evidence>
<comment type="caution">
    <text evidence="1">The sequence shown here is derived from an EMBL/GenBank/DDBJ whole genome shotgun (WGS) entry which is preliminary data.</text>
</comment>
<protein>
    <submittedName>
        <fullName evidence="1">Uncharacterized protein</fullName>
    </submittedName>
</protein>